<protein>
    <submittedName>
        <fullName evidence="2">Uncharacterized protein</fullName>
    </submittedName>
</protein>
<evidence type="ECO:0000313" key="3">
    <source>
        <dbReference type="Proteomes" id="UP000585272"/>
    </source>
</evidence>
<feature type="region of interest" description="Disordered" evidence="1">
    <location>
        <begin position="151"/>
        <end position="175"/>
    </location>
</feature>
<accession>A0A840IDI3</accession>
<evidence type="ECO:0000256" key="1">
    <source>
        <dbReference type="SAM" id="MobiDB-lite"/>
    </source>
</evidence>
<comment type="caution">
    <text evidence="2">The sequence shown here is derived from an EMBL/GenBank/DDBJ whole genome shotgun (WGS) entry which is preliminary data.</text>
</comment>
<evidence type="ECO:0000313" key="2">
    <source>
        <dbReference type="EMBL" id="MBB4662311.1"/>
    </source>
</evidence>
<keyword evidence="3" id="KW-1185">Reference proteome</keyword>
<sequence length="175" mass="18255">MTTKAAFNAEDWSVVTAAPALTGLLVAAAGRGGTVRESVAISRAYADAREGRPGQLLREVLETPAGVGPAPQQRTTEDLERYVLARVRAAIRVLDLGATPEEVAEYKRFVYGVGEAVAHAHKEGGFLGVGGERVSEDEQAVLDKVAAIFDEPPTVAPGEEAPAGDRPADDPPGIA</sequence>
<organism evidence="2 3">
    <name type="scientific">Conexibacter arvalis</name>
    <dbReference type="NCBI Taxonomy" id="912552"/>
    <lineage>
        <taxon>Bacteria</taxon>
        <taxon>Bacillati</taxon>
        <taxon>Actinomycetota</taxon>
        <taxon>Thermoleophilia</taxon>
        <taxon>Solirubrobacterales</taxon>
        <taxon>Conexibacteraceae</taxon>
        <taxon>Conexibacter</taxon>
    </lineage>
</organism>
<dbReference type="Proteomes" id="UP000585272">
    <property type="component" value="Unassembled WGS sequence"/>
</dbReference>
<reference evidence="2 3" key="1">
    <citation type="submission" date="2020-08" db="EMBL/GenBank/DDBJ databases">
        <title>Genomic Encyclopedia of Archaeal and Bacterial Type Strains, Phase II (KMG-II): from individual species to whole genera.</title>
        <authorList>
            <person name="Goeker M."/>
        </authorList>
    </citation>
    <scope>NUCLEOTIDE SEQUENCE [LARGE SCALE GENOMIC DNA]</scope>
    <source>
        <strain evidence="2 3">DSM 23288</strain>
    </source>
</reference>
<proteinExistence type="predicted"/>
<name>A0A840IDI3_9ACTN</name>
<dbReference type="RefSeq" id="WP_183341409.1">
    <property type="nucleotide sequence ID" value="NZ_JACHNU010000002.1"/>
</dbReference>
<dbReference type="EMBL" id="JACHNU010000002">
    <property type="protein sequence ID" value="MBB4662311.1"/>
    <property type="molecule type" value="Genomic_DNA"/>
</dbReference>
<gene>
    <name evidence="2" type="ORF">BDZ31_001897</name>
</gene>
<dbReference type="AlphaFoldDB" id="A0A840IDI3"/>